<keyword evidence="2" id="KW-1185">Reference proteome</keyword>
<sequence length="101" mass="11469">MYTVEIFSLRLSLNGLLKVEVLCFLLKVAGCEYKALYSLNLTGTKICFVCTREQRVNLIKRKQAIASKVNTHLTPHPVLLTRHREGRDNVRGRIGGDTVLR</sequence>
<comment type="caution">
    <text evidence="1">The sequence shown here is derived from an EMBL/GenBank/DDBJ whole genome shotgun (WGS) entry which is preliminary data.</text>
</comment>
<organism evidence="1 2">
    <name type="scientific">Smallanthus sonchifolius</name>
    <dbReference type="NCBI Taxonomy" id="185202"/>
    <lineage>
        <taxon>Eukaryota</taxon>
        <taxon>Viridiplantae</taxon>
        <taxon>Streptophyta</taxon>
        <taxon>Embryophyta</taxon>
        <taxon>Tracheophyta</taxon>
        <taxon>Spermatophyta</taxon>
        <taxon>Magnoliopsida</taxon>
        <taxon>eudicotyledons</taxon>
        <taxon>Gunneridae</taxon>
        <taxon>Pentapetalae</taxon>
        <taxon>asterids</taxon>
        <taxon>campanulids</taxon>
        <taxon>Asterales</taxon>
        <taxon>Asteraceae</taxon>
        <taxon>Asteroideae</taxon>
        <taxon>Heliantheae alliance</taxon>
        <taxon>Millerieae</taxon>
        <taxon>Smallanthus</taxon>
    </lineage>
</organism>
<accession>A0ACB9EUH1</accession>
<reference evidence="1 2" key="2">
    <citation type="journal article" date="2022" name="Mol. Ecol. Resour.">
        <title>The genomes of chicory, endive, great burdock and yacon provide insights into Asteraceae paleo-polyploidization history and plant inulin production.</title>
        <authorList>
            <person name="Fan W."/>
            <person name="Wang S."/>
            <person name="Wang H."/>
            <person name="Wang A."/>
            <person name="Jiang F."/>
            <person name="Liu H."/>
            <person name="Zhao H."/>
            <person name="Xu D."/>
            <person name="Zhang Y."/>
        </authorList>
    </citation>
    <scope>NUCLEOTIDE SEQUENCE [LARGE SCALE GENOMIC DNA]</scope>
    <source>
        <strain evidence="2">cv. Yunnan</strain>
        <tissue evidence="1">Leaves</tissue>
    </source>
</reference>
<evidence type="ECO:0000313" key="2">
    <source>
        <dbReference type="Proteomes" id="UP001056120"/>
    </source>
</evidence>
<gene>
    <name evidence="1" type="ORF">L1987_52653</name>
</gene>
<reference evidence="2" key="1">
    <citation type="journal article" date="2022" name="Mol. Ecol. Resour.">
        <title>The genomes of chicory, endive, great burdock and yacon provide insights into Asteraceae palaeo-polyploidization history and plant inulin production.</title>
        <authorList>
            <person name="Fan W."/>
            <person name="Wang S."/>
            <person name="Wang H."/>
            <person name="Wang A."/>
            <person name="Jiang F."/>
            <person name="Liu H."/>
            <person name="Zhao H."/>
            <person name="Xu D."/>
            <person name="Zhang Y."/>
        </authorList>
    </citation>
    <scope>NUCLEOTIDE SEQUENCE [LARGE SCALE GENOMIC DNA]</scope>
    <source>
        <strain evidence="2">cv. Yunnan</strain>
    </source>
</reference>
<dbReference type="EMBL" id="CM042034">
    <property type="protein sequence ID" value="KAI3762228.1"/>
    <property type="molecule type" value="Genomic_DNA"/>
</dbReference>
<evidence type="ECO:0000313" key="1">
    <source>
        <dbReference type="EMBL" id="KAI3762228.1"/>
    </source>
</evidence>
<name>A0ACB9EUH1_9ASTR</name>
<proteinExistence type="predicted"/>
<dbReference type="Proteomes" id="UP001056120">
    <property type="component" value="Linkage Group LG17"/>
</dbReference>
<protein>
    <submittedName>
        <fullName evidence="1">Uncharacterized protein</fullName>
    </submittedName>
</protein>